<reference evidence="2" key="1">
    <citation type="journal article" date="2012" name="Nat. Genet.">
        <title>Whole-genome sequence of Schistosoma haematobium.</title>
        <authorList>
            <person name="Young N.D."/>
            <person name="Jex A.R."/>
            <person name="Li B."/>
            <person name="Liu S."/>
            <person name="Yang L."/>
            <person name="Xiong Z."/>
            <person name="Li Y."/>
            <person name="Cantacessi C."/>
            <person name="Hall R.S."/>
            <person name="Xu X."/>
            <person name="Chen F."/>
            <person name="Wu X."/>
            <person name="Zerlotini A."/>
            <person name="Oliveira G."/>
            <person name="Hofmann A."/>
            <person name="Zhang G."/>
            <person name="Fang X."/>
            <person name="Kang Y."/>
            <person name="Campbell B.E."/>
            <person name="Loukas A."/>
            <person name="Ranganathan S."/>
            <person name="Rollinson D."/>
            <person name="Rinaldi G."/>
            <person name="Brindley P.J."/>
            <person name="Yang H."/>
            <person name="Wang J."/>
            <person name="Wang J."/>
            <person name="Gasser R.B."/>
        </authorList>
    </citation>
    <scope>NUCLEOTIDE SEQUENCE</scope>
</reference>
<dbReference type="PANTHER" id="PTHR12876:SF35">
    <property type="entry name" value="LD08718P-RELATED"/>
    <property type="match status" value="1"/>
</dbReference>
<dbReference type="GO" id="GO:0005634">
    <property type="term" value="C:nucleus"/>
    <property type="evidence" value="ECO:0007669"/>
    <property type="project" value="TreeGrafter"/>
</dbReference>
<keyword evidence="3" id="KW-1185">Reference proteome</keyword>
<dbReference type="Pfam" id="PF11977">
    <property type="entry name" value="RNase_Zc3h12a"/>
    <property type="match status" value="1"/>
</dbReference>
<comment type="caution">
    <text evidence="2">The sequence shown here is derived from an EMBL/GenBank/DDBJ whole genome shotgun (WGS) entry which is preliminary data.</text>
</comment>
<dbReference type="EMBL" id="AMPZ03000002">
    <property type="protein sequence ID" value="KAH9590764.1"/>
    <property type="molecule type" value="Genomic_DNA"/>
</dbReference>
<dbReference type="RefSeq" id="XP_051071106.1">
    <property type="nucleotide sequence ID" value="XM_051211073.1"/>
</dbReference>
<accession>A0A922S2E0</accession>
<organism evidence="2 3">
    <name type="scientific">Schistosoma haematobium</name>
    <name type="common">Blood fluke</name>
    <dbReference type="NCBI Taxonomy" id="6185"/>
    <lineage>
        <taxon>Eukaryota</taxon>
        <taxon>Metazoa</taxon>
        <taxon>Spiralia</taxon>
        <taxon>Lophotrochozoa</taxon>
        <taxon>Platyhelminthes</taxon>
        <taxon>Trematoda</taxon>
        <taxon>Digenea</taxon>
        <taxon>Strigeidida</taxon>
        <taxon>Schistosomatoidea</taxon>
        <taxon>Schistosomatidae</taxon>
        <taxon>Schistosoma</taxon>
    </lineage>
</organism>
<evidence type="ECO:0000259" key="1">
    <source>
        <dbReference type="Pfam" id="PF11977"/>
    </source>
</evidence>
<dbReference type="InterPro" id="IPR021869">
    <property type="entry name" value="RNase_Zc3h12_NYN"/>
</dbReference>
<dbReference type="GO" id="GO:0036464">
    <property type="term" value="C:cytoplasmic ribonucleoprotein granule"/>
    <property type="evidence" value="ECO:0007669"/>
    <property type="project" value="TreeGrafter"/>
</dbReference>
<name>A0A922S2E0_SCHHA</name>
<dbReference type="GeneID" id="24594571"/>
<dbReference type="KEGG" id="shx:MS3_00003315"/>
<dbReference type="Gene3D" id="3.40.50.11980">
    <property type="match status" value="1"/>
</dbReference>
<dbReference type="Proteomes" id="UP000471633">
    <property type="component" value="Unassembled WGS sequence"/>
</dbReference>
<reference evidence="2" key="3">
    <citation type="submission" date="2021-06" db="EMBL/GenBank/DDBJ databases">
        <title>Chromosome-level genome assembly for S. haematobium.</title>
        <authorList>
            <person name="Stroehlein A.J."/>
        </authorList>
    </citation>
    <scope>NUCLEOTIDE SEQUENCE</scope>
</reference>
<reference evidence="2" key="2">
    <citation type="journal article" date="2019" name="Gigascience">
        <title>High-quality Schistosoma haematobium genome achieved by single-molecule and long-range sequencing.</title>
        <authorList>
            <person name="Stroehlein A.J."/>
            <person name="Korhonen P.K."/>
            <person name="Chong T.M."/>
            <person name="Lim Y.L."/>
            <person name="Chan K.G."/>
            <person name="Webster B."/>
            <person name="Rollinson D."/>
            <person name="Brindley P.J."/>
            <person name="Gasser R.B."/>
            <person name="Young N.D."/>
        </authorList>
    </citation>
    <scope>NUCLEOTIDE SEQUENCE</scope>
</reference>
<dbReference type="InterPro" id="IPR051101">
    <property type="entry name" value="ZC3H12/N4BP1_RNase_Reg"/>
</dbReference>
<evidence type="ECO:0000313" key="2">
    <source>
        <dbReference type="EMBL" id="KAH9590764.1"/>
    </source>
</evidence>
<dbReference type="AlphaFoldDB" id="A0A922S2E0"/>
<dbReference type="CDD" id="cd18719">
    <property type="entry name" value="PIN_Zc3h12a-N4BP1-like"/>
    <property type="match status" value="1"/>
</dbReference>
<dbReference type="GO" id="GO:0003729">
    <property type="term" value="F:mRNA binding"/>
    <property type="evidence" value="ECO:0007669"/>
    <property type="project" value="TreeGrafter"/>
</dbReference>
<dbReference type="PANTHER" id="PTHR12876">
    <property type="entry name" value="N4BP1-RELATED"/>
    <property type="match status" value="1"/>
</dbReference>
<dbReference type="FunFam" id="3.40.50.11980:FF:000001">
    <property type="entry name" value="ZC3H12A isoform 1"/>
    <property type="match status" value="1"/>
</dbReference>
<evidence type="ECO:0000313" key="3">
    <source>
        <dbReference type="Proteomes" id="UP000471633"/>
    </source>
</evidence>
<dbReference type="CTD" id="24594571"/>
<feature type="domain" description="RNase NYN" evidence="1">
    <location>
        <begin position="235"/>
        <end position="381"/>
    </location>
</feature>
<reference evidence="2" key="4">
    <citation type="journal article" date="2022" name="PLoS Pathog.">
        <title>Chromosome-level genome of Schistosoma haematobium underpins genome-wide explorations of molecular variation.</title>
        <authorList>
            <person name="Stroehlein A.J."/>
            <person name="Korhonen P.K."/>
            <person name="Lee V.V."/>
            <person name="Ralph S.A."/>
            <person name="Mentink-Kane M."/>
            <person name="You H."/>
            <person name="McManus D.P."/>
            <person name="Tchuente L.T."/>
            <person name="Stothard J.R."/>
            <person name="Kaur P."/>
            <person name="Dudchenko O."/>
            <person name="Aiden E.L."/>
            <person name="Yang B."/>
            <person name="Yang H."/>
            <person name="Emery A.M."/>
            <person name="Webster B.L."/>
            <person name="Brindley P.J."/>
            <person name="Rollinson D."/>
            <person name="Chang B.C.H."/>
            <person name="Gasser R.B."/>
            <person name="Young N.D."/>
        </authorList>
    </citation>
    <scope>NUCLEOTIDE SEQUENCE</scope>
</reference>
<dbReference type="GO" id="GO:0004521">
    <property type="term" value="F:RNA endonuclease activity"/>
    <property type="evidence" value="ECO:0007669"/>
    <property type="project" value="TreeGrafter"/>
</dbReference>
<dbReference type="OrthoDB" id="392925at2759"/>
<protein>
    <submittedName>
        <fullName evidence="2">NEDD4 binding protein 1</fullName>
    </submittedName>
</protein>
<proteinExistence type="predicted"/>
<gene>
    <name evidence="2" type="primary">N4BP1_1</name>
    <name evidence="2" type="ORF">MS3_00003315</name>
</gene>
<sequence>MSVYVTIPYPTENLDVLFCRLENCYGVSAALSQDKLKICGTADKLNAAQDYALRFISPESVSISTITSMDCLELFSNPTIIYHFELTYNIVIIIKKSNVLIIKGCARGIRRFSRILHLLESFLKVKCAHLSDLKVSILKTLCEKYSVNYNGLQCTNAMKLALINYFISLEKPEATVISDSLLVDSAVENVHFVEAYRKCEASNSESINLDNESNPLSLLTNSSKIKSDKSLQPRLRPIIIDGSNVSFAHGKQKEFSVQGIRLALDYFKKRGHKDIVIVVPRHYQGKGGRYFDELEHSGMLTYTPSRTLNQERQAVYDDRVILQLAADKNAVIISNDQYRDLMSENAKFRKLIETRLLPYVMSGNTFLLPEDPYGPKGPSLSECLTISNSTKD</sequence>